<name>A0A1Q9F5C9_SYMMI</name>
<evidence type="ECO:0000256" key="1">
    <source>
        <dbReference type="SAM" id="MobiDB-lite"/>
    </source>
</evidence>
<sequence>MKAAQELLSGKEFQYGPHGSRDLELEALGLQGVDVAFGMEVFLREVAGRPARTPAKECFVGWDSPCVDRRVDTTLASLYEVADVTGAAGLLDPPLLVDTHARSSVNCAGVAVLYNFISNQCGDDFQHPASLIEGVLGGLQKVGSSSDEDDDNEEFQAGKGYQRSYELDRS</sequence>
<dbReference type="OrthoDB" id="485573at2759"/>
<evidence type="ECO:0000313" key="3">
    <source>
        <dbReference type="Proteomes" id="UP000186817"/>
    </source>
</evidence>
<gene>
    <name evidence="2" type="ORF">AK812_SmicGene941</name>
</gene>
<proteinExistence type="predicted"/>
<dbReference type="AlphaFoldDB" id="A0A1Q9F5C9"/>
<feature type="region of interest" description="Disordered" evidence="1">
    <location>
        <begin position="142"/>
        <end position="170"/>
    </location>
</feature>
<organism evidence="2 3">
    <name type="scientific">Symbiodinium microadriaticum</name>
    <name type="common">Dinoflagellate</name>
    <name type="synonym">Zooxanthella microadriatica</name>
    <dbReference type="NCBI Taxonomy" id="2951"/>
    <lineage>
        <taxon>Eukaryota</taxon>
        <taxon>Sar</taxon>
        <taxon>Alveolata</taxon>
        <taxon>Dinophyceae</taxon>
        <taxon>Suessiales</taxon>
        <taxon>Symbiodiniaceae</taxon>
        <taxon>Symbiodinium</taxon>
    </lineage>
</organism>
<evidence type="ECO:0000313" key="2">
    <source>
        <dbReference type="EMBL" id="OLQ14876.1"/>
    </source>
</evidence>
<comment type="caution">
    <text evidence="2">The sequence shown here is derived from an EMBL/GenBank/DDBJ whole genome shotgun (WGS) entry which is preliminary data.</text>
</comment>
<keyword evidence="3" id="KW-1185">Reference proteome</keyword>
<dbReference type="EMBL" id="LSRX01000009">
    <property type="protein sequence ID" value="OLQ14876.1"/>
    <property type="molecule type" value="Genomic_DNA"/>
</dbReference>
<accession>A0A1Q9F5C9</accession>
<dbReference type="Proteomes" id="UP000186817">
    <property type="component" value="Unassembled WGS sequence"/>
</dbReference>
<protein>
    <submittedName>
        <fullName evidence="2">Uncharacterized protein</fullName>
    </submittedName>
</protein>
<reference evidence="2 3" key="1">
    <citation type="submission" date="2016-02" db="EMBL/GenBank/DDBJ databases">
        <title>Genome analysis of coral dinoflagellate symbionts highlights evolutionary adaptations to a symbiotic lifestyle.</title>
        <authorList>
            <person name="Aranda M."/>
            <person name="Li Y."/>
            <person name="Liew Y.J."/>
            <person name="Baumgarten S."/>
            <person name="Simakov O."/>
            <person name="Wilson M."/>
            <person name="Piel J."/>
            <person name="Ashoor H."/>
            <person name="Bougouffa S."/>
            <person name="Bajic V.B."/>
            <person name="Ryu T."/>
            <person name="Ravasi T."/>
            <person name="Bayer T."/>
            <person name="Micklem G."/>
            <person name="Kim H."/>
            <person name="Bhak J."/>
            <person name="Lajeunesse T.C."/>
            <person name="Voolstra C.R."/>
        </authorList>
    </citation>
    <scope>NUCLEOTIDE SEQUENCE [LARGE SCALE GENOMIC DNA]</scope>
    <source>
        <strain evidence="2 3">CCMP2467</strain>
    </source>
</reference>